<evidence type="ECO:0000313" key="1">
    <source>
        <dbReference type="EMBL" id="MEX3935059.1"/>
    </source>
</evidence>
<comment type="caution">
    <text evidence="1">The sequence shown here is derived from an EMBL/GenBank/DDBJ whole genome shotgun (WGS) entry which is preliminary data.</text>
</comment>
<reference evidence="1" key="1">
    <citation type="submission" date="2024-07" db="EMBL/GenBank/DDBJ databases">
        <title>A survey of Mimosa microsymbionts across Brazilian biomes reveals a high diversity of Paraburkholderia nodulating endemic species, but also that Cupriavidus is common as a symbiont of widespread species.</title>
        <authorList>
            <person name="Rouws L."/>
            <person name="Barauna A."/>
            <person name="Beukes C."/>
            <person name="Rouws J.R.C."/>
            <person name="De Faria S.M."/>
            <person name="Gross E."/>
            <person name="Bueno Dos Reis Junior F."/>
            <person name="Simon M.F."/>
            <person name="Maluk M."/>
            <person name="Odee D.W."/>
            <person name="Kenicer G."/>
            <person name="Young J.P.W."/>
            <person name="Reis V.M."/>
            <person name="Zilli J."/>
            <person name="James E.K."/>
        </authorList>
    </citation>
    <scope>NUCLEOTIDE SEQUENCE</scope>
    <source>
        <strain evidence="1">EG181B</strain>
    </source>
</reference>
<gene>
    <name evidence="1" type="ORF">AB4Y32_25255</name>
</gene>
<name>A0ACC6U638_9BURK</name>
<dbReference type="Proteomes" id="UP001558850">
    <property type="component" value="Unassembled WGS sequence"/>
</dbReference>
<accession>A0ACC6U638</accession>
<protein>
    <submittedName>
        <fullName evidence="1">Uncharacterized protein</fullName>
    </submittedName>
</protein>
<dbReference type="EMBL" id="JBFRCH010000017">
    <property type="protein sequence ID" value="MEX3935059.1"/>
    <property type="molecule type" value="Genomic_DNA"/>
</dbReference>
<organism evidence="1 2">
    <name type="scientific">Paraburkholderia phymatum</name>
    <dbReference type="NCBI Taxonomy" id="148447"/>
    <lineage>
        <taxon>Bacteria</taxon>
        <taxon>Pseudomonadati</taxon>
        <taxon>Pseudomonadota</taxon>
        <taxon>Betaproteobacteria</taxon>
        <taxon>Burkholderiales</taxon>
        <taxon>Burkholderiaceae</taxon>
        <taxon>Paraburkholderia</taxon>
    </lineage>
</organism>
<evidence type="ECO:0000313" key="2">
    <source>
        <dbReference type="Proteomes" id="UP001558850"/>
    </source>
</evidence>
<sequence>MNKPKSVEEQLKDAQAEIARLQDLARAEAARKARFPWENPEIVQQQQRMGYNFKFEPELYIKVKWILDNKAGYKSMQVFLDKAANKLVDEIFEELGVK</sequence>
<proteinExistence type="predicted"/>
<keyword evidence="2" id="KW-1185">Reference proteome</keyword>